<dbReference type="PATRIC" id="fig|423471.3.peg.1227"/>
<dbReference type="EMBL" id="AESD01000209">
    <property type="protein sequence ID" value="EHJ13998.1"/>
    <property type="molecule type" value="Genomic_DNA"/>
</dbReference>
<dbReference type="Proteomes" id="UP000003477">
    <property type="component" value="Unassembled WGS sequence"/>
</dbReference>
<protein>
    <submittedName>
        <fullName evidence="2">Uncharacterized protein</fullName>
    </submittedName>
</protein>
<dbReference type="GeneID" id="88765138"/>
<feature type="transmembrane region" description="Helical" evidence="1">
    <location>
        <begin position="36"/>
        <end position="59"/>
    </location>
</feature>
<evidence type="ECO:0000256" key="1">
    <source>
        <dbReference type="SAM" id="Phobius"/>
    </source>
</evidence>
<organism evidence="2 3">
    <name type="scientific">Crocosphaera watsonii WH 0003</name>
    <dbReference type="NCBI Taxonomy" id="423471"/>
    <lineage>
        <taxon>Bacteria</taxon>
        <taxon>Bacillati</taxon>
        <taxon>Cyanobacteriota</taxon>
        <taxon>Cyanophyceae</taxon>
        <taxon>Oscillatoriophycideae</taxon>
        <taxon>Chroococcales</taxon>
        <taxon>Aphanothecaceae</taxon>
        <taxon>Crocosphaera</taxon>
    </lineage>
</organism>
<gene>
    <name evidence="2" type="ORF">CWATWH0003_1326</name>
</gene>
<evidence type="ECO:0000313" key="3">
    <source>
        <dbReference type="Proteomes" id="UP000003477"/>
    </source>
</evidence>
<evidence type="ECO:0000313" key="2">
    <source>
        <dbReference type="EMBL" id="EHJ13998.1"/>
    </source>
</evidence>
<dbReference type="RefSeq" id="WP_007309777.1">
    <property type="nucleotide sequence ID" value="NZ_AESD01000209.1"/>
</dbReference>
<name>G5J1E0_CROWT</name>
<keyword evidence="1" id="KW-0812">Transmembrane</keyword>
<accession>G5J1E0</accession>
<proteinExistence type="predicted"/>
<keyword evidence="1" id="KW-1133">Transmembrane helix</keyword>
<feature type="transmembrane region" description="Helical" evidence="1">
    <location>
        <begin position="65"/>
        <end position="82"/>
    </location>
</feature>
<keyword evidence="1" id="KW-0472">Membrane</keyword>
<comment type="caution">
    <text evidence="2">The sequence shown here is derived from an EMBL/GenBank/DDBJ whole genome shotgun (WGS) entry which is preliminary data.</text>
</comment>
<feature type="transmembrane region" description="Helical" evidence="1">
    <location>
        <begin position="6"/>
        <end position="24"/>
    </location>
</feature>
<reference evidence="2 3" key="1">
    <citation type="journal article" date="2011" name="Front. Microbiol.">
        <title>Two Strains of Crocosphaera watsonii with Highly Conserved Genomes are Distinguished by Strain-Specific Features.</title>
        <authorList>
            <person name="Bench S.R."/>
            <person name="Ilikchyan I.N."/>
            <person name="Tripp H.J."/>
            <person name="Zehr J.P."/>
        </authorList>
    </citation>
    <scope>NUCLEOTIDE SEQUENCE [LARGE SCALE GENOMIC DNA]</scope>
    <source>
        <strain evidence="2 3">WH 0003</strain>
    </source>
</reference>
<dbReference type="AlphaFoldDB" id="G5J1E0"/>
<sequence>MALLLGLSYVILGIIYIVVARTIWKSLFRQFLNPSLYHIQSLALPSFLIVIGLILLGFGWRLDPILQFAFFLQFTLLIYVVGKDKMLFQIMSNSKKHG</sequence>